<accession>K1RIC3</accession>
<dbReference type="HOGENOM" id="CLU_1808066_0_0_1"/>
<evidence type="ECO:0000313" key="1">
    <source>
        <dbReference type="EMBL" id="EKC41320.1"/>
    </source>
</evidence>
<dbReference type="EMBL" id="JH818223">
    <property type="protein sequence ID" value="EKC41320.1"/>
    <property type="molecule type" value="Genomic_DNA"/>
</dbReference>
<protein>
    <submittedName>
        <fullName evidence="1">Uncharacterized protein</fullName>
    </submittedName>
</protein>
<gene>
    <name evidence="1" type="ORF">CGI_10019188</name>
</gene>
<dbReference type="AlphaFoldDB" id="K1RIC3"/>
<reference evidence="1" key="1">
    <citation type="journal article" date="2012" name="Nature">
        <title>The oyster genome reveals stress adaptation and complexity of shell formation.</title>
        <authorList>
            <person name="Zhang G."/>
            <person name="Fang X."/>
            <person name="Guo X."/>
            <person name="Li L."/>
            <person name="Luo R."/>
            <person name="Xu F."/>
            <person name="Yang P."/>
            <person name="Zhang L."/>
            <person name="Wang X."/>
            <person name="Qi H."/>
            <person name="Xiong Z."/>
            <person name="Que H."/>
            <person name="Xie Y."/>
            <person name="Holland P.W."/>
            <person name="Paps J."/>
            <person name="Zhu Y."/>
            <person name="Wu F."/>
            <person name="Chen Y."/>
            <person name="Wang J."/>
            <person name="Peng C."/>
            <person name="Meng J."/>
            <person name="Yang L."/>
            <person name="Liu J."/>
            <person name="Wen B."/>
            <person name="Zhang N."/>
            <person name="Huang Z."/>
            <person name="Zhu Q."/>
            <person name="Feng Y."/>
            <person name="Mount A."/>
            <person name="Hedgecock D."/>
            <person name="Xu Z."/>
            <person name="Liu Y."/>
            <person name="Domazet-Loso T."/>
            <person name="Du Y."/>
            <person name="Sun X."/>
            <person name="Zhang S."/>
            <person name="Liu B."/>
            <person name="Cheng P."/>
            <person name="Jiang X."/>
            <person name="Li J."/>
            <person name="Fan D."/>
            <person name="Wang W."/>
            <person name="Fu W."/>
            <person name="Wang T."/>
            <person name="Wang B."/>
            <person name="Zhang J."/>
            <person name="Peng Z."/>
            <person name="Li Y."/>
            <person name="Li N."/>
            <person name="Wang J."/>
            <person name="Chen M."/>
            <person name="He Y."/>
            <person name="Tan F."/>
            <person name="Song X."/>
            <person name="Zheng Q."/>
            <person name="Huang R."/>
            <person name="Yang H."/>
            <person name="Du X."/>
            <person name="Chen L."/>
            <person name="Yang M."/>
            <person name="Gaffney P.M."/>
            <person name="Wang S."/>
            <person name="Luo L."/>
            <person name="She Z."/>
            <person name="Ming Y."/>
            <person name="Huang W."/>
            <person name="Zhang S."/>
            <person name="Huang B."/>
            <person name="Zhang Y."/>
            <person name="Qu T."/>
            <person name="Ni P."/>
            <person name="Miao G."/>
            <person name="Wang J."/>
            <person name="Wang Q."/>
            <person name="Steinberg C.E."/>
            <person name="Wang H."/>
            <person name="Li N."/>
            <person name="Qian L."/>
            <person name="Zhang G."/>
            <person name="Li Y."/>
            <person name="Yang H."/>
            <person name="Liu X."/>
            <person name="Wang J."/>
            <person name="Yin Y."/>
            <person name="Wang J."/>
        </authorList>
    </citation>
    <scope>NUCLEOTIDE SEQUENCE [LARGE SCALE GENOMIC DNA]</scope>
    <source>
        <strain evidence="1">05x7-T-G4-1.051#20</strain>
    </source>
</reference>
<organism evidence="1">
    <name type="scientific">Magallana gigas</name>
    <name type="common">Pacific oyster</name>
    <name type="synonym">Crassostrea gigas</name>
    <dbReference type="NCBI Taxonomy" id="29159"/>
    <lineage>
        <taxon>Eukaryota</taxon>
        <taxon>Metazoa</taxon>
        <taxon>Spiralia</taxon>
        <taxon>Lophotrochozoa</taxon>
        <taxon>Mollusca</taxon>
        <taxon>Bivalvia</taxon>
        <taxon>Autobranchia</taxon>
        <taxon>Pteriomorphia</taxon>
        <taxon>Ostreida</taxon>
        <taxon>Ostreoidea</taxon>
        <taxon>Ostreidae</taxon>
        <taxon>Magallana</taxon>
    </lineage>
</organism>
<sequence length="143" mass="16805">MHGLTDDVIEDIVAKSDKLFSPYDILATMPIWSYEFSEKICTIISDVFGDIEMYDFDDRCERTLRVLESKNNDEETIIDVRLFADNQPTEKGQAMTLSRWRILCDNVEQIGQKLEVKRDERVDYRLHHCAPMYMCQSHHHTSV</sequence>
<dbReference type="InParanoid" id="K1RIC3"/>
<name>K1RIC3_MAGGI</name>
<proteinExistence type="predicted"/>